<evidence type="ECO:0000256" key="1">
    <source>
        <dbReference type="ARBA" id="ARBA00009437"/>
    </source>
</evidence>
<accession>A0ABM8WLE6</accession>
<evidence type="ECO:0000256" key="3">
    <source>
        <dbReference type="ARBA" id="ARBA00023125"/>
    </source>
</evidence>
<reference evidence="6 7" key="1">
    <citation type="submission" date="2021-08" db="EMBL/GenBank/DDBJ databases">
        <authorList>
            <person name="Peeters C."/>
        </authorList>
    </citation>
    <scope>NUCLEOTIDE SEQUENCE [LARGE SCALE GENOMIC DNA]</scope>
    <source>
        <strain evidence="6 7">LMG 23992</strain>
    </source>
</reference>
<evidence type="ECO:0000256" key="2">
    <source>
        <dbReference type="ARBA" id="ARBA00023015"/>
    </source>
</evidence>
<dbReference type="Pfam" id="PF00126">
    <property type="entry name" value="HTH_1"/>
    <property type="match status" value="1"/>
</dbReference>
<dbReference type="SUPFAM" id="SSF53850">
    <property type="entry name" value="Periplasmic binding protein-like II"/>
    <property type="match status" value="1"/>
</dbReference>
<gene>
    <name evidence="6" type="primary">cmpR_2</name>
    <name evidence="6" type="ORF">LMG23992_01000</name>
</gene>
<dbReference type="PANTHER" id="PTHR30419:SF8">
    <property type="entry name" value="NITROGEN ASSIMILATION TRANSCRIPTIONAL ACTIVATOR-RELATED"/>
    <property type="match status" value="1"/>
</dbReference>
<dbReference type="Gene3D" id="3.40.190.290">
    <property type="match status" value="1"/>
</dbReference>
<dbReference type="PROSITE" id="PS50931">
    <property type="entry name" value="HTH_LYSR"/>
    <property type="match status" value="1"/>
</dbReference>
<dbReference type="RefSeq" id="WP_224078680.1">
    <property type="nucleotide sequence ID" value="NZ_CAJZAI010000002.1"/>
</dbReference>
<dbReference type="Gene3D" id="1.10.10.10">
    <property type="entry name" value="Winged helix-like DNA-binding domain superfamily/Winged helix DNA-binding domain"/>
    <property type="match status" value="1"/>
</dbReference>
<dbReference type="Pfam" id="PF03466">
    <property type="entry name" value="LysR_substrate"/>
    <property type="match status" value="1"/>
</dbReference>
<evidence type="ECO:0000313" key="6">
    <source>
        <dbReference type="EMBL" id="CAG9168046.1"/>
    </source>
</evidence>
<evidence type="ECO:0000313" key="7">
    <source>
        <dbReference type="Proteomes" id="UP000727654"/>
    </source>
</evidence>
<keyword evidence="2" id="KW-0805">Transcription regulation</keyword>
<keyword evidence="3" id="KW-0238">DNA-binding</keyword>
<dbReference type="PANTHER" id="PTHR30419">
    <property type="entry name" value="HTH-TYPE TRANSCRIPTIONAL REGULATOR YBHD"/>
    <property type="match status" value="1"/>
</dbReference>
<dbReference type="InterPro" id="IPR000847">
    <property type="entry name" value="LysR_HTH_N"/>
</dbReference>
<dbReference type="PRINTS" id="PR00039">
    <property type="entry name" value="HTHLYSR"/>
</dbReference>
<dbReference type="CDD" id="cd08440">
    <property type="entry name" value="PBP2_LTTR_like_4"/>
    <property type="match status" value="1"/>
</dbReference>
<keyword evidence="4" id="KW-0804">Transcription</keyword>
<sequence>MNVTLRQLRAFQALARTGSFTLAAESLYITQSALSGLIKELEQTLGTRLVDRSTRRVFLTSAGERLYPLLDGVLYDLDSALKHVADHRDMKTGQVRIAASQLLASTLMPELIAAYQAEHPLIEVRLADTPVETVMARVLAGEAELGIGPEREPNSDIASTRLFDGPFMAVFPPDHALDDGSRGQQLCWADLLAHPVITLQGQFTEMLTRDLRAASPELALTPAAEVAYMSTALSMVKAGLGVALCIPYAASLIEVYGLRMRPLVSPEVCRSFEVFTRRGRTLSPAAQSFLDFIGPKIRAMPYLE</sequence>
<evidence type="ECO:0000259" key="5">
    <source>
        <dbReference type="PROSITE" id="PS50931"/>
    </source>
</evidence>
<comment type="caution">
    <text evidence="6">The sequence shown here is derived from an EMBL/GenBank/DDBJ whole genome shotgun (WGS) entry which is preliminary data.</text>
</comment>
<dbReference type="InterPro" id="IPR036388">
    <property type="entry name" value="WH-like_DNA-bd_sf"/>
</dbReference>
<evidence type="ECO:0000256" key="4">
    <source>
        <dbReference type="ARBA" id="ARBA00023163"/>
    </source>
</evidence>
<keyword evidence="7" id="KW-1185">Reference proteome</keyword>
<protein>
    <submittedName>
        <fullName evidence="6">HTH-type transcriptional activator CmpR</fullName>
    </submittedName>
</protein>
<dbReference type="InterPro" id="IPR050950">
    <property type="entry name" value="HTH-type_LysR_regulators"/>
</dbReference>
<name>A0ABM8WLE6_9BURK</name>
<dbReference type="SUPFAM" id="SSF46785">
    <property type="entry name" value="Winged helix' DNA-binding domain"/>
    <property type="match status" value="1"/>
</dbReference>
<dbReference type="InterPro" id="IPR036390">
    <property type="entry name" value="WH_DNA-bd_sf"/>
</dbReference>
<feature type="domain" description="HTH lysR-type" evidence="5">
    <location>
        <begin position="3"/>
        <end position="60"/>
    </location>
</feature>
<dbReference type="InterPro" id="IPR005119">
    <property type="entry name" value="LysR_subst-bd"/>
</dbReference>
<proteinExistence type="inferred from homology"/>
<organism evidence="6 7">
    <name type="scientific">Cupriavidus laharis</name>
    <dbReference type="NCBI Taxonomy" id="151654"/>
    <lineage>
        <taxon>Bacteria</taxon>
        <taxon>Pseudomonadati</taxon>
        <taxon>Pseudomonadota</taxon>
        <taxon>Betaproteobacteria</taxon>
        <taxon>Burkholderiales</taxon>
        <taxon>Burkholderiaceae</taxon>
        <taxon>Cupriavidus</taxon>
    </lineage>
</organism>
<comment type="similarity">
    <text evidence="1">Belongs to the LysR transcriptional regulatory family.</text>
</comment>
<dbReference type="Proteomes" id="UP000727654">
    <property type="component" value="Unassembled WGS sequence"/>
</dbReference>
<dbReference type="EMBL" id="CAJZAI010000002">
    <property type="protein sequence ID" value="CAG9168046.1"/>
    <property type="molecule type" value="Genomic_DNA"/>
</dbReference>